<feature type="domain" description="HTH luxR-type" evidence="4">
    <location>
        <begin position="187"/>
        <end position="252"/>
    </location>
</feature>
<dbReference type="Gene3D" id="3.30.450.20">
    <property type="entry name" value="PAS domain"/>
    <property type="match status" value="1"/>
</dbReference>
<organism evidence="5 6">
    <name type="scientific">Chitinophaga silvatica</name>
    <dbReference type="NCBI Taxonomy" id="2282649"/>
    <lineage>
        <taxon>Bacteria</taxon>
        <taxon>Pseudomonadati</taxon>
        <taxon>Bacteroidota</taxon>
        <taxon>Chitinophagia</taxon>
        <taxon>Chitinophagales</taxon>
        <taxon>Chitinophagaceae</taxon>
        <taxon>Chitinophaga</taxon>
    </lineage>
</organism>
<sequence length="254" mass="29448">MKIQLYEEAKKIWRIMSDSQEPPDLSLGMEIHKKLLGFFQVGDFYYFIFNLVRGELDYMHHGISKVLGYSPENTSVAWLIDLIHPDDLPWFLDFENTVVDFFYNLPPDEVMLYKVRYDIRFRKANGEYIRLLQQSIPIQADEYGILLRSLVVHTDISHLKSSGPPVLSLIRLDEDQKEVQIPIKKVLSPMPVSLTKREKEVLQLMLTGMTRHQIADHLCISKQTVDQHHKNMLKKAGLTTSAALLIKAVQEGWL</sequence>
<dbReference type="AlphaFoldDB" id="A0A3E1YIB0"/>
<dbReference type="InterPro" id="IPR016032">
    <property type="entry name" value="Sig_transdc_resp-reg_C-effctor"/>
</dbReference>
<dbReference type="Pfam" id="PF00196">
    <property type="entry name" value="GerE"/>
    <property type="match status" value="1"/>
</dbReference>
<keyword evidence="1" id="KW-0805">Transcription regulation</keyword>
<dbReference type="PANTHER" id="PTHR44688">
    <property type="entry name" value="DNA-BINDING TRANSCRIPTIONAL ACTIVATOR DEVR_DOSR"/>
    <property type="match status" value="1"/>
</dbReference>
<dbReference type="RefSeq" id="WP_116974172.1">
    <property type="nucleotide sequence ID" value="NZ_QPMM01000001.1"/>
</dbReference>
<dbReference type="CDD" id="cd06170">
    <property type="entry name" value="LuxR_C_like"/>
    <property type="match status" value="1"/>
</dbReference>
<dbReference type="PANTHER" id="PTHR44688:SF16">
    <property type="entry name" value="DNA-BINDING TRANSCRIPTIONAL ACTIVATOR DEVR_DOSR"/>
    <property type="match status" value="1"/>
</dbReference>
<keyword evidence="2" id="KW-0238">DNA-binding</keyword>
<keyword evidence="3" id="KW-0804">Transcription</keyword>
<gene>
    <name evidence="5" type="ORF">DVR12_04135</name>
</gene>
<dbReference type="OrthoDB" id="965844at2"/>
<name>A0A3E1YIB0_9BACT</name>
<accession>A0A3E1YIB0</accession>
<evidence type="ECO:0000256" key="2">
    <source>
        <dbReference type="ARBA" id="ARBA00023125"/>
    </source>
</evidence>
<dbReference type="SMART" id="SM00421">
    <property type="entry name" value="HTH_LUXR"/>
    <property type="match status" value="1"/>
</dbReference>
<evidence type="ECO:0000259" key="4">
    <source>
        <dbReference type="PROSITE" id="PS50043"/>
    </source>
</evidence>
<evidence type="ECO:0000256" key="3">
    <source>
        <dbReference type="ARBA" id="ARBA00023163"/>
    </source>
</evidence>
<dbReference type="GO" id="GO:0006355">
    <property type="term" value="P:regulation of DNA-templated transcription"/>
    <property type="evidence" value="ECO:0007669"/>
    <property type="project" value="InterPro"/>
</dbReference>
<evidence type="ECO:0000313" key="5">
    <source>
        <dbReference type="EMBL" id="RFS26980.1"/>
    </source>
</evidence>
<keyword evidence="6" id="KW-1185">Reference proteome</keyword>
<dbReference type="PRINTS" id="PR00038">
    <property type="entry name" value="HTHLUXR"/>
</dbReference>
<dbReference type="InterPro" id="IPR035965">
    <property type="entry name" value="PAS-like_dom_sf"/>
</dbReference>
<dbReference type="SUPFAM" id="SSF46894">
    <property type="entry name" value="C-terminal effector domain of the bipartite response regulators"/>
    <property type="match status" value="1"/>
</dbReference>
<proteinExistence type="predicted"/>
<evidence type="ECO:0000256" key="1">
    <source>
        <dbReference type="ARBA" id="ARBA00023015"/>
    </source>
</evidence>
<protein>
    <recommendedName>
        <fullName evidence="4">HTH luxR-type domain-containing protein</fullName>
    </recommendedName>
</protein>
<dbReference type="SUPFAM" id="SSF55785">
    <property type="entry name" value="PYP-like sensor domain (PAS domain)"/>
    <property type="match status" value="1"/>
</dbReference>
<evidence type="ECO:0000313" key="6">
    <source>
        <dbReference type="Proteomes" id="UP000260644"/>
    </source>
</evidence>
<dbReference type="Gene3D" id="1.10.10.10">
    <property type="entry name" value="Winged helix-like DNA-binding domain superfamily/Winged helix DNA-binding domain"/>
    <property type="match status" value="1"/>
</dbReference>
<dbReference type="PROSITE" id="PS50043">
    <property type="entry name" value="HTH_LUXR_2"/>
    <property type="match status" value="1"/>
</dbReference>
<dbReference type="InterPro" id="IPR000792">
    <property type="entry name" value="Tscrpt_reg_LuxR_C"/>
</dbReference>
<dbReference type="EMBL" id="QPMM01000001">
    <property type="protein sequence ID" value="RFS26980.1"/>
    <property type="molecule type" value="Genomic_DNA"/>
</dbReference>
<dbReference type="InterPro" id="IPR036388">
    <property type="entry name" value="WH-like_DNA-bd_sf"/>
</dbReference>
<dbReference type="Proteomes" id="UP000260644">
    <property type="component" value="Unassembled WGS sequence"/>
</dbReference>
<dbReference type="GO" id="GO:0003677">
    <property type="term" value="F:DNA binding"/>
    <property type="evidence" value="ECO:0007669"/>
    <property type="project" value="UniProtKB-KW"/>
</dbReference>
<reference evidence="5 6" key="1">
    <citation type="submission" date="2018-07" db="EMBL/GenBank/DDBJ databases">
        <title>Chitinophaga K2CV101002-2 sp. nov., isolated from a monsoon evergreen broad-leaved forest soil.</title>
        <authorList>
            <person name="Lv Y."/>
        </authorList>
    </citation>
    <scope>NUCLEOTIDE SEQUENCE [LARGE SCALE GENOMIC DNA]</scope>
    <source>
        <strain evidence="5 6">GDMCC 1.1288</strain>
    </source>
</reference>
<comment type="caution">
    <text evidence="5">The sequence shown here is derived from an EMBL/GenBank/DDBJ whole genome shotgun (WGS) entry which is preliminary data.</text>
</comment>